<gene>
    <name evidence="2" type="ORF">NE237_012159</name>
</gene>
<feature type="chain" id="PRO_5040156186" description="Late embryogenesis abundant protein Lea5" evidence="1">
    <location>
        <begin position="19"/>
        <end position="104"/>
    </location>
</feature>
<evidence type="ECO:0000256" key="1">
    <source>
        <dbReference type="SAM" id="SignalP"/>
    </source>
</evidence>
<dbReference type="InterPro" id="IPR004926">
    <property type="entry name" value="LEA_3a"/>
</dbReference>
<keyword evidence="3" id="KW-1185">Reference proteome</keyword>
<reference evidence="2" key="1">
    <citation type="journal article" date="2023" name="Plant J.">
        <title>The genome of the king protea, Protea cynaroides.</title>
        <authorList>
            <person name="Chang J."/>
            <person name="Duong T.A."/>
            <person name="Schoeman C."/>
            <person name="Ma X."/>
            <person name="Roodt D."/>
            <person name="Barker N."/>
            <person name="Li Z."/>
            <person name="Van de Peer Y."/>
            <person name="Mizrachi E."/>
        </authorList>
    </citation>
    <scope>NUCLEOTIDE SEQUENCE</scope>
    <source>
        <tissue evidence="2">Young leaves</tissue>
    </source>
</reference>
<proteinExistence type="predicted"/>
<dbReference type="OrthoDB" id="1936089at2759"/>
<evidence type="ECO:0008006" key="4">
    <source>
        <dbReference type="Google" id="ProtNLM"/>
    </source>
</evidence>
<dbReference type="Pfam" id="PF03242">
    <property type="entry name" value="LEA_3a"/>
    <property type="match status" value="1"/>
</dbReference>
<protein>
    <recommendedName>
        <fullName evidence="4">Late embryogenesis abundant protein Lea5</fullName>
    </recommendedName>
</protein>
<evidence type="ECO:0000313" key="2">
    <source>
        <dbReference type="EMBL" id="KAJ4955376.1"/>
    </source>
</evidence>
<dbReference type="GO" id="GO:0005739">
    <property type="term" value="C:mitochondrion"/>
    <property type="evidence" value="ECO:0007669"/>
    <property type="project" value="TreeGrafter"/>
</dbReference>
<keyword evidence="1" id="KW-0732">Signal</keyword>
<comment type="caution">
    <text evidence="2">The sequence shown here is derived from an EMBL/GenBank/DDBJ whole genome shotgun (WGS) entry which is preliminary data.</text>
</comment>
<dbReference type="AlphaFoldDB" id="A0A9Q0GYL8"/>
<dbReference type="Proteomes" id="UP001141806">
    <property type="component" value="Unassembled WGS sequence"/>
</dbReference>
<name>A0A9Q0GYL8_9MAGN</name>
<feature type="signal peptide" evidence="1">
    <location>
        <begin position="1"/>
        <end position="18"/>
    </location>
</feature>
<dbReference type="EMBL" id="JAMYWD010000011">
    <property type="protein sequence ID" value="KAJ4955376.1"/>
    <property type="molecule type" value="Genomic_DNA"/>
</dbReference>
<dbReference type="GO" id="GO:0006950">
    <property type="term" value="P:response to stress"/>
    <property type="evidence" value="ECO:0007669"/>
    <property type="project" value="TreeGrafter"/>
</dbReference>
<accession>A0A9Q0GYL8</accession>
<dbReference type="PANTHER" id="PTHR33509:SF5">
    <property type="entry name" value="PROTEIN SENESCENCE-ASSOCIATED GENE 21, MITOCHONDRIAL"/>
    <property type="match status" value="1"/>
</dbReference>
<organism evidence="2 3">
    <name type="scientific">Protea cynaroides</name>
    <dbReference type="NCBI Taxonomy" id="273540"/>
    <lineage>
        <taxon>Eukaryota</taxon>
        <taxon>Viridiplantae</taxon>
        <taxon>Streptophyta</taxon>
        <taxon>Embryophyta</taxon>
        <taxon>Tracheophyta</taxon>
        <taxon>Spermatophyta</taxon>
        <taxon>Magnoliopsida</taxon>
        <taxon>Proteales</taxon>
        <taxon>Proteaceae</taxon>
        <taxon>Protea</taxon>
    </lineage>
</organism>
<sequence>MARSLSNSKLLLASLVDCISVSTNRRGYAAASQVVTSSVVRGSGARSGVVKPGEERVNMKKGESESNSWAPDPITGYYRPENSAVEIDVAELREMLLNQKTRRH</sequence>
<evidence type="ECO:0000313" key="3">
    <source>
        <dbReference type="Proteomes" id="UP001141806"/>
    </source>
</evidence>
<dbReference type="PANTHER" id="PTHR33509">
    <property type="entry name" value="LATE EMBRYOGENIS ABUNDANT PROTEIN 2-RELATED"/>
    <property type="match status" value="1"/>
</dbReference>